<comment type="caution">
    <text evidence="1">The sequence shown here is derived from an EMBL/GenBank/DDBJ whole genome shotgun (WGS) entry which is preliminary data.</text>
</comment>
<evidence type="ECO:0000313" key="1">
    <source>
        <dbReference type="EMBL" id="GBP06780.1"/>
    </source>
</evidence>
<dbReference type="EMBL" id="BGZK01008047">
    <property type="protein sequence ID" value="GBP06780.1"/>
    <property type="molecule type" value="Genomic_DNA"/>
</dbReference>
<sequence length="111" mass="11832">MDPGLAKGEPRSAIGGRISRGEKAYGYALGLFSNLNRGSNQYHGVGAPGAVAYQQTVLEIPGKVVAVKLRHDAHLSASNRATLEYQASGRLEGSMVVWRALPHHIDNPPSD</sequence>
<dbReference type="Proteomes" id="UP000299102">
    <property type="component" value="Unassembled WGS sequence"/>
</dbReference>
<proteinExistence type="predicted"/>
<gene>
    <name evidence="1" type="ORF">EVAR_71901_1</name>
</gene>
<dbReference type="AlphaFoldDB" id="A0A4C1SZT0"/>
<accession>A0A4C1SZT0</accession>
<reference evidence="1 2" key="1">
    <citation type="journal article" date="2019" name="Commun. Biol.">
        <title>The bagworm genome reveals a unique fibroin gene that provides high tensile strength.</title>
        <authorList>
            <person name="Kono N."/>
            <person name="Nakamura H."/>
            <person name="Ohtoshi R."/>
            <person name="Tomita M."/>
            <person name="Numata K."/>
            <person name="Arakawa K."/>
        </authorList>
    </citation>
    <scope>NUCLEOTIDE SEQUENCE [LARGE SCALE GENOMIC DNA]</scope>
</reference>
<protein>
    <submittedName>
        <fullName evidence="1">Uncharacterized protein</fullName>
    </submittedName>
</protein>
<name>A0A4C1SZT0_EUMVA</name>
<evidence type="ECO:0000313" key="2">
    <source>
        <dbReference type="Proteomes" id="UP000299102"/>
    </source>
</evidence>
<keyword evidence="2" id="KW-1185">Reference proteome</keyword>
<organism evidence="1 2">
    <name type="scientific">Eumeta variegata</name>
    <name type="common">Bagworm moth</name>
    <name type="synonym">Eumeta japonica</name>
    <dbReference type="NCBI Taxonomy" id="151549"/>
    <lineage>
        <taxon>Eukaryota</taxon>
        <taxon>Metazoa</taxon>
        <taxon>Ecdysozoa</taxon>
        <taxon>Arthropoda</taxon>
        <taxon>Hexapoda</taxon>
        <taxon>Insecta</taxon>
        <taxon>Pterygota</taxon>
        <taxon>Neoptera</taxon>
        <taxon>Endopterygota</taxon>
        <taxon>Lepidoptera</taxon>
        <taxon>Glossata</taxon>
        <taxon>Ditrysia</taxon>
        <taxon>Tineoidea</taxon>
        <taxon>Psychidae</taxon>
        <taxon>Oiketicinae</taxon>
        <taxon>Eumeta</taxon>
    </lineage>
</organism>